<accession>A0A6F9DSX4</accession>
<dbReference type="GO" id="GO:0008028">
    <property type="term" value="F:monocarboxylic acid transmembrane transporter activity"/>
    <property type="evidence" value="ECO:0007669"/>
    <property type="project" value="TreeGrafter"/>
</dbReference>
<protein>
    <submittedName>
        <fullName evidence="5">Monocarboxylate transporter 5-like</fullName>
    </submittedName>
</protein>
<dbReference type="PROSITE" id="PS50850">
    <property type="entry name" value="MFS"/>
    <property type="match status" value="1"/>
</dbReference>
<evidence type="ECO:0000313" key="5">
    <source>
        <dbReference type="EMBL" id="CAB3266118.1"/>
    </source>
</evidence>
<reference evidence="5" key="1">
    <citation type="submission" date="2020-04" db="EMBL/GenBank/DDBJ databases">
        <authorList>
            <person name="Neveu A P."/>
        </authorList>
    </citation>
    <scope>NUCLEOTIDE SEQUENCE</scope>
    <source>
        <tissue evidence="5">Whole embryo</tissue>
    </source>
</reference>
<dbReference type="InterPro" id="IPR020846">
    <property type="entry name" value="MFS_dom"/>
</dbReference>
<keyword evidence="3" id="KW-0812">Transmembrane</keyword>
<organism evidence="5">
    <name type="scientific">Phallusia mammillata</name>
    <dbReference type="NCBI Taxonomy" id="59560"/>
    <lineage>
        <taxon>Eukaryota</taxon>
        <taxon>Metazoa</taxon>
        <taxon>Chordata</taxon>
        <taxon>Tunicata</taxon>
        <taxon>Ascidiacea</taxon>
        <taxon>Phlebobranchia</taxon>
        <taxon>Ascidiidae</taxon>
        <taxon>Phallusia</taxon>
    </lineage>
</organism>
<dbReference type="InterPro" id="IPR036259">
    <property type="entry name" value="MFS_trans_sf"/>
</dbReference>
<feature type="transmembrane region" description="Helical" evidence="3">
    <location>
        <begin position="383"/>
        <end position="404"/>
    </location>
</feature>
<sequence>MSEFEAITTAGRFPTTVQTTANGKLRPHLTSTSSTTSSYSKRASLRDPQPLIVNEKKYVEPPDGGWGWVVVVAVWIDNCLVIGMLKSLGVLFPEFRTYFQGSAGAISWINSISLSMRASAAPLAAALSNKYGERKVVAWGATLVTIGLIISMFATSPYYLYVSLGCVSGFGFALASLPALTMIGRYFKTKRSLANGLSRSGGGATFFLAPVLQLLVDLYGWQGCLLVVAGMELHLFACALLLRPVRLKDELKFDHRETLQRHRDSIMPPSVNEESFNNAEEGYKLVARRALAEKQRLKQQQKEIEKRVTEYGITESLIVDHFPQIEPVYQPQKKKALDFSLLKNPLWAVVTTNLVMTQFGYSITLVHTVARAKILGIGEYESAMLLSLIGLSEVIAQLTSGYFADKGYLRRIHLHKIYITVMGIASAFSLLANSFLTMAIYCIVFGCGSGSWQGNILPVTVDTLGVRQLRSAYGFCLFFSGVCGQLIGPPVAGALFDATQSYTYSFIVATCCFFAAMLVLWLEIPAARYLQRKEDSSNGVAEVPDEQDIGMLLEMHSMT</sequence>
<dbReference type="InterPro" id="IPR050327">
    <property type="entry name" value="Proton-linked_MCT"/>
</dbReference>
<evidence type="ECO:0000256" key="1">
    <source>
        <dbReference type="ARBA" id="ARBA00004141"/>
    </source>
</evidence>
<dbReference type="GO" id="GO:0016020">
    <property type="term" value="C:membrane"/>
    <property type="evidence" value="ECO:0007669"/>
    <property type="project" value="UniProtKB-SubCell"/>
</dbReference>
<comment type="subcellular location">
    <subcellularLocation>
        <location evidence="1">Membrane</location>
        <topology evidence="1">Multi-pass membrane protein</topology>
    </subcellularLocation>
</comment>
<evidence type="ECO:0000256" key="2">
    <source>
        <dbReference type="SAM" id="MobiDB-lite"/>
    </source>
</evidence>
<feature type="transmembrane region" description="Helical" evidence="3">
    <location>
        <begin position="136"/>
        <end position="154"/>
    </location>
</feature>
<feature type="region of interest" description="Disordered" evidence="2">
    <location>
        <begin position="24"/>
        <end position="43"/>
    </location>
</feature>
<feature type="transmembrane region" description="Helical" evidence="3">
    <location>
        <begin position="160"/>
        <end position="180"/>
    </location>
</feature>
<keyword evidence="3" id="KW-0472">Membrane</keyword>
<dbReference type="SUPFAM" id="SSF103473">
    <property type="entry name" value="MFS general substrate transporter"/>
    <property type="match status" value="1"/>
</dbReference>
<feature type="transmembrane region" description="Helical" evidence="3">
    <location>
        <begin position="218"/>
        <end position="242"/>
    </location>
</feature>
<dbReference type="AlphaFoldDB" id="A0A6F9DSX4"/>
<evidence type="ECO:0000256" key="3">
    <source>
        <dbReference type="SAM" id="Phobius"/>
    </source>
</evidence>
<feature type="transmembrane region" description="Helical" evidence="3">
    <location>
        <begin position="502"/>
        <end position="522"/>
    </location>
</feature>
<dbReference type="EMBL" id="LR790256">
    <property type="protein sequence ID" value="CAB3266118.1"/>
    <property type="molecule type" value="mRNA"/>
</dbReference>
<dbReference type="InterPro" id="IPR011701">
    <property type="entry name" value="MFS"/>
</dbReference>
<feature type="domain" description="Major facilitator superfamily (MFS) profile" evidence="4">
    <location>
        <begin position="70"/>
        <end position="528"/>
    </location>
</feature>
<feature type="transmembrane region" description="Helical" evidence="3">
    <location>
        <begin position="192"/>
        <end position="212"/>
    </location>
</feature>
<name>A0A6F9DSX4_9ASCI</name>
<dbReference type="CDD" id="cd17352">
    <property type="entry name" value="MFS_MCT_SLC16"/>
    <property type="match status" value="1"/>
</dbReference>
<dbReference type="PANTHER" id="PTHR11360">
    <property type="entry name" value="MONOCARBOXYLATE TRANSPORTER"/>
    <property type="match status" value="1"/>
</dbReference>
<keyword evidence="3" id="KW-1133">Transmembrane helix</keyword>
<feature type="transmembrane region" description="Helical" evidence="3">
    <location>
        <begin position="416"/>
        <end position="432"/>
    </location>
</feature>
<evidence type="ECO:0000259" key="4">
    <source>
        <dbReference type="PROSITE" id="PS50850"/>
    </source>
</evidence>
<dbReference type="Gene3D" id="1.20.1250.20">
    <property type="entry name" value="MFS general substrate transporter like domains"/>
    <property type="match status" value="2"/>
</dbReference>
<dbReference type="Pfam" id="PF07690">
    <property type="entry name" value="MFS_1"/>
    <property type="match status" value="1"/>
</dbReference>
<proteinExistence type="evidence at transcript level"/>
<gene>
    <name evidence="5" type="primary">Slc16a4-002</name>
</gene>
<dbReference type="PANTHER" id="PTHR11360:SF284">
    <property type="entry name" value="EG:103B4.3 PROTEIN-RELATED"/>
    <property type="match status" value="1"/>
</dbReference>
<feature type="transmembrane region" description="Helical" evidence="3">
    <location>
        <begin position="344"/>
        <end position="363"/>
    </location>
</feature>
<feature type="compositionally biased region" description="Low complexity" evidence="2">
    <location>
        <begin position="30"/>
        <end position="40"/>
    </location>
</feature>